<dbReference type="InterPro" id="IPR019557">
    <property type="entry name" value="AminoTfrase-like_pln_mobile"/>
</dbReference>
<reference evidence="2 3" key="1">
    <citation type="submission" date="2019-01" db="EMBL/GenBank/DDBJ databases">
        <title>Sequencing of cultivated peanut Arachis hypogaea provides insights into genome evolution and oil improvement.</title>
        <authorList>
            <person name="Chen X."/>
        </authorList>
    </citation>
    <scope>NUCLEOTIDE SEQUENCE [LARGE SCALE GENOMIC DNA]</scope>
    <source>
        <strain evidence="3">cv. Fuhuasheng</strain>
        <tissue evidence="2">Leaves</tissue>
    </source>
</reference>
<evidence type="ECO:0000313" key="2">
    <source>
        <dbReference type="EMBL" id="RYR07482.1"/>
    </source>
</evidence>
<proteinExistence type="predicted"/>
<keyword evidence="3" id="KW-1185">Reference proteome</keyword>
<gene>
    <name evidence="2" type="ORF">Ahy_B05g074842</name>
</gene>
<evidence type="ECO:0000259" key="1">
    <source>
        <dbReference type="Pfam" id="PF10536"/>
    </source>
</evidence>
<dbReference type="PANTHER" id="PTHR46033:SF8">
    <property type="entry name" value="PROTEIN MAINTENANCE OF MERISTEMS-LIKE"/>
    <property type="match status" value="1"/>
</dbReference>
<accession>A0A444YZW5</accession>
<dbReference type="InterPro" id="IPR044824">
    <property type="entry name" value="MAIN-like"/>
</dbReference>
<name>A0A444YZW5_ARAHY</name>
<feature type="domain" description="Aminotransferase-like plant mobile" evidence="1">
    <location>
        <begin position="46"/>
        <end position="112"/>
    </location>
</feature>
<dbReference type="GO" id="GO:0010073">
    <property type="term" value="P:meristem maintenance"/>
    <property type="evidence" value="ECO:0007669"/>
    <property type="project" value="InterPro"/>
</dbReference>
<comment type="caution">
    <text evidence="2">The sequence shown here is derived from an EMBL/GenBank/DDBJ whole genome shotgun (WGS) entry which is preliminary data.</text>
</comment>
<dbReference type="EMBL" id="SDMP01000015">
    <property type="protein sequence ID" value="RYR07482.1"/>
    <property type="molecule type" value="Genomic_DNA"/>
</dbReference>
<organism evidence="2 3">
    <name type="scientific">Arachis hypogaea</name>
    <name type="common">Peanut</name>
    <dbReference type="NCBI Taxonomy" id="3818"/>
    <lineage>
        <taxon>Eukaryota</taxon>
        <taxon>Viridiplantae</taxon>
        <taxon>Streptophyta</taxon>
        <taxon>Embryophyta</taxon>
        <taxon>Tracheophyta</taxon>
        <taxon>Spermatophyta</taxon>
        <taxon>Magnoliopsida</taxon>
        <taxon>eudicotyledons</taxon>
        <taxon>Gunneridae</taxon>
        <taxon>Pentapetalae</taxon>
        <taxon>rosids</taxon>
        <taxon>fabids</taxon>
        <taxon>Fabales</taxon>
        <taxon>Fabaceae</taxon>
        <taxon>Papilionoideae</taxon>
        <taxon>50 kb inversion clade</taxon>
        <taxon>dalbergioids sensu lato</taxon>
        <taxon>Dalbergieae</taxon>
        <taxon>Pterocarpus clade</taxon>
        <taxon>Arachis</taxon>
    </lineage>
</organism>
<dbReference type="AlphaFoldDB" id="A0A444YZW5"/>
<dbReference type="PANTHER" id="PTHR46033">
    <property type="entry name" value="PROTEIN MAIN-LIKE 2"/>
    <property type="match status" value="1"/>
</dbReference>
<sequence>MSGGGINVEENLNRLDEIHIAAHLLHKDHPCSHSAWHTCQCFYLFEYDNPLISTFVERWHPKIHTFHLLWGECTITLEDVAMQLGLPIDSKPVSAGHVGTTKFNIKLKRLRTRLQQIPLDLQDNALI</sequence>
<protein>
    <recommendedName>
        <fullName evidence="1">Aminotransferase-like plant mobile domain-containing protein</fullName>
    </recommendedName>
</protein>
<evidence type="ECO:0000313" key="3">
    <source>
        <dbReference type="Proteomes" id="UP000289738"/>
    </source>
</evidence>
<dbReference type="Pfam" id="PF10536">
    <property type="entry name" value="PMD"/>
    <property type="match status" value="1"/>
</dbReference>
<dbReference type="Proteomes" id="UP000289738">
    <property type="component" value="Chromosome B05"/>
</dbReference>